<evidence type="ECO:0000256" key="9">
    <source>
        <dbReference type="RuleBase" id="RU000688"/>
    </source>
</evidence>
<dbReference type="PRINTS" id="PR01157">
    <property type="entry name" value="P2YPURNOCPTR"/>
</dbReference>
<protein>
    <recommendedName>
        <fullName evidence="11">G-protein coupled receptors family 1 profile domain-containing protein</fullName>
    </recommendedName>
</protein>
<dbReference type="GO" id="GO:0004930">
    <property type="term" value="F:G protein-coupled receptor activity"/>
    <property type="evidence" value="ECO:0007669"/>
    <property type="project" value="UniProtKB-KW"/>
</dbReference>
<dbReference type="GO" id="GO:0005886">
    <property type="term" value="C:plasma membrane"/>
    <property type="evidence" value="ECO:0007669"/>
    <property type="project" value="UniProtKB-SubCell"/>
</dbReference>
<name>A0A9D3SGL2_9TELE</name>
<evidence type="ECO:0000256" key="2">
    <source>
        <dbReference type="ARBA" id="ARBA00022475"/>
    </source>
</evidence>
<feature type="transmembrane region" description="Helical" evidence="10">
    <location>
        <begin position="16"/>
        <end position="41"/>
    </location>
</feature>
<dbReference type="InterPro" id="IPR000276">
    <property type="entry name" value="GPCR_Rhodpsn"/>
</dbReference>
<evidence type="ECO:0000256" key="6">
    <source>
        <dbReference type="ARBA" id="ARBA00023136"/>
    </source>
</evidence>
<comment type="subcellular location">
    <subcellularLocation>
        <location evidence="1">Cell membrane</location>
        <topology evidence="1">Multi-pass membrane protein</topology>
    </subcellularLocation>
</comment>
<dbReference type="AlphaFoldDB" id="A0A9D3SGL2"/>
<evidence type="ECO:0000259" key="11">
    <source>
        <dbReference type="PROSITE" id="PS50262"/>
    </source>
</evidence>
<evidence type="ECO:0000256" key="7">
    <source>
        <dbReference type="ARBA" id="ARBA00023170"/>
    </source>
</evidence>
<keyword evidence="13" id="KW-1185">Reference proteome</keyword>
<feature type="transmembrane region" description="Helical" evidence="10">
    <location>
        <begin position="53"/>
        <end position="76"/>
    </location>
</feature>
<keyword evidence="2" id="KW-1003">Cell membrane</keyword>
<comment type="caution">
    <text evidence="12">The sequence shown here is derived from an EMBL/GenBank/DDBJ whole genome shotgun (WGS) entry which is preliminary data.</text>
</comment>
<feature type="domain" description="G-protein coupled receptors family 1 profile" evidence="11">
    <location>
        <begin position="32"/>
        <end position="287"/>
    </location>
</feature>
<dbReference type="SUPFAM" id="SSF81321">
    <property type="entry name" value="Family A G protein-coupled receptor-like"/>
    <property type="match status" value="1"/>
</dbReference>
<dbReference type="Pfam" id="PF00001">
    <property type="entry name" value="7tm_1"/>
    <property type="match status" value="1"/>
</dbReference>
<evidence type="ECO:0000256" key="10">
    <source>
        <dbReference type="SAM" id="Phobius"/>
    </source>
</evidence>
<dbReference type="PROSITE" id="PS00237">
    <property type="entry name" value="G_PROTEIN_RECEP_F1_1"/>
    <property type="match status" value="1"/>
</dbReference>
<gene>
    <name evidence="12" type="ORF">KOW79_017984</name>
</gene>
<keyword evidence="3 9" id="KW-0812">Transmembrane</keyword>
<feature type="transmembrane region" description="Helical" evidence="10">
    <location>
        <begin position="96"/>
        <end position="115"/>
    </location>
</feature>
<organism evidence="12 13">
    <name type="scientific">Hemibagrus wyckioides</name>
    <dbReference type="NCBI Taxonomy" id="337641"/>
    <lineage>
        <taxon>Eukaryota</taxon>
        <taxon>Metazoa</taxon>
        <taxon>Chordata</taxon>
        <taxon>Craniata</taxon>
        <taxon>Vertebrata</taxon>
        <taxon>Euteleostomi</taxon>
        <taxon>Actinopterygii</taxon>
        <taxon>Neopterygii</taxon>
        <taxon>Teleostei</taxon>
        <taxon>Ostariophysi</taxon>
        <taxon>Siluriformes</taxon>
        <taxon>Bagridae</taxon>
        <taxon>Hemibagrus</taxon>
    </lineage>
</organism>
<dbReference type="InterPro" id="IPR017452">
    <property type="entry name" value="GPCR_Rhodpsn_7TM"/>
</dbReference>
<dbReference type="Gene3D" id="1.20.1070.10">
    <property type="entry name" value="Rhodopsin 7-helix transmembrane proteins"/>
    <property type="match status" value="1"/>
</dbReference>
<evidence type="ECO:0000256" key="5">
    <source>
        <dbReference type="ARBA" id="ARBA00023040"/>
    </source>
</evidence>
<proteinExistence type="inferred from homology"/>
<reference evidence="12 13" key="1">
    <citation type="submission" date="2021-06" db="EMBL/GenBank/DDBJ databases">
        <title>Chromosome-level genome assembly of the red-tail catfish (Hemibagrus wyckioides).</title>
        <authorList>
            <person name="Shao F."/>
        </authorList>
    </citation>
    <scope>NUCLEOTIDE SEQUENCE [LARGE SCALE GENOMIC DNA]</scope>
    <source>
        <strain evidence="12">EC202008001</strain>
        <tissue evidence="12">Blood</tissue>
    </source>
</reference>
<comment type="similarity">
    <text evidence="9">Belongs to the G-protein coupled receptor 1 family.</text>
</comment>
<keyword evidence="5 9" id="KW-0297">G-protein coupled receptor</keyword>
<evidence type="ECO:0000313" key="13">
    <source>
        <dbReference type="Proteomes" id="UP000824219"/>
    </source>
</evidence>
<evidence type="ECO:0000256" key="4">
    <source>
        <dbReference type="ARBA" id="ARBA00022989"/>
    </source>
</evidence>
<evidence type="ECO:0000256" key="1">
    <source>
        <dbReference type="ARBA" id="ARBA00004651"/>
    </source>
</evidence>
<accession>A0A9D3SGL2</accession>
<keyword evidence="4 10" id="KW-1133">Transmembrane helix</keyword>
<keyword evidence="7 9" id="KW-0675">Receptor</keyword>
<dbReference type="OrthoDB" id="10018446at2759"/>
<dbReference type="PANTHER" id="PTHR24231:SF35">
    <property type="entry name" value="P2Y PURINOCEPTOR 4-LIKE"/>
    <property type="match status" value="1"/>
</dbReference>
<evidence type="ECO:0000313" key="12">
    <source>
        <dbReference type="EMBL" id="KAG7318229.1"/>
    </source>
</evidence>
<keyword evidence="6 10" id="KW-0472">Membrane</keyword>
<feature type="transmembrane region" description="Helical" evidence="10">
    <location>
        <begin position="136"/>
        <end position="156"/>
    </location>
</feature>
<sequence>MNSHNETVCPPVKQDLSLTVVLCLVYMLGLILNGFSLWVFIFRMSKWHAGTLLQFNLAISDLLASPATPLMVAYFVKGNWDFGSFLCQFKIALISAHFYGSIMFLTLISIHRYVVVVHFKRSSPLKRKTFVKKLCFGLWCFLLIGAIVYAVQLPVTEEDGHKQCLSIHQSKHISKYFIINFVLFVLGFLMPFITAVVCYSCLARSVTKVNVNSLHGQSVKAKSLKMIGICLLIFGICFFPLNVTRTVAVVLKMYYPNNCQLLIKTETAYYSSYVLAGINCCLDPLIYFFGSHNFNKAFRGSVRIVRQTQERDNRTESETSCSANRNAVYSISSGVVL</sequence>
<evidence type="ECO:0000256" key="8">
    <source>
        <dbReference type="ARBA" id="ARBA00023224"/>
    </source>
</evidence>
<dbReference type="EMBL" id="JAHKSW010000022">
    <property type="protein sequence ID" value="KAG7318229.1"/>
    <property type="molecule type" value="Genomic_DNA"/>
</dbReference>
<dbReference type="PROSITE" id="PS50262">
    <property type="entry name" value="G_PROTEIN_RECEP_F1_2"/>
    <property type="match status" value="1"/>
</dbReference>
<feature type="transmembrane region" description="Helical" evidence="10">
    <location>
        <begin position="223"/>
        <end position="243"/>
    </location>
</feature>
<feature type="transmembrane region" description="Helical" evidence="10">
    <location>
        <begin position="270"/>
        <end position="289"/>
    </location>
</feature>
<dbReference type="Proteomes" id="UP000824219">
    <property type="component" value="Linkage Group LG22"/>
</dbReference>
<keyword evidence="8 9" id="KW-0807">Transducer</keyword>
<dbReference type="PANTHER" id="PTHR24231">
    <property type="entry name" value="PURINOCEPTOR-RELATED G-PROTEIN COUPLED RECEPTOR"/>
    <property type="match status" value="1"/>
</dbReference>
<dbReference type="PRINTS" id="PR00237">
    <property type="entry name" value="GPCRRHODOPSN"/>
</dbReference>
<evidence type="ECO:0000256" key="3">
    <source>
        <dbReference type="ARBA" id="ARBA00022692"/>
    </source>
</evidence>
<feature type="transmembrane region" description="Helical" evidence="10">
    <location>
        <begin position="176"/>
        <end position="202"/>
    </location>
</feature>